<keyword evidence="3" id="KW-1185">Reference proteome</keyword>
<reference evidence="2 3" key="1">
    <citation type="journal article" date="2019" name="Int. J. Syst. Evol. Microbiol.">
        <title>The Global Catalogue of Microorganisms (GCM) 10K type strain sequencing project: providing services to taxonomists for standard genome sequencing and annotation.</title>
        <authorList>
            <consortium name="The Broad Institute Genomics Platform"/>
            <consortium name="The Broad Institute Genome Sequencing Center for Infectious Disease"/>
            <person name="Wu L."/>
            <person name="Ma J."/>
        </authorList>
    </citation>
    <scope>NUCLEOTIDE SEQUENCE [LARGE SCALE GENOMIC DNA]</scope>
    <source>
        <strain evidence="2 3">CGMCC 1.3240</strain>
    </source>
</reference>
<comment type="caution">
    <text evidence="2">The sequence shown here is derived from an EMBL/GenBank/DDBJ whole genome shotgun (WGS) entry which is preliminary data.</text>
</comment>
<dbReference type="PROSITE" id="PS51257">
    <property type="entry name" value="PROKAR_LIPOPROTEIN"/>
    <property type="match status" value="1"/>
</dbReference>
<feature type="compositionally biased region" description="Low complexity" evidence="1">
    <location>
        <begin position="56"/>
        <end position="67"/>
    </location>
</feature>
<dbReference type="InterPro" id="IPR047676">
    <property type="entry name" value="FxLYD_dom"/>
</dbReference>
<dbReference type="InterPro" id="IPR006311">
    <property type="entry name" value="TAT_signal"/>
</dbReference>
<dbReference type="AlphaFoldDB" id="A0ABD5V3W7"/>
<accession>A0ABD5V3W7</accession>
<dbReference type="Proteomes" id="UP001596312">
    <property type="component" value="Unassembled WGS sequence"/>
</dbReference>
<dbReference type="EMBL" id="JBHSXQ010000001">
    <property type="protein sequence ID" value="MFC6903930.1"/>
    <property type="molecule type" value="Genomic_DNA"/>
</dbReference>
<evidence type="ECO:0000256" key="1">
    <source>
        <dbReference type="SAM" id="MobiDB-lite"/>
    </source>
</evidence>
<protein>
    <submittedName>
        <fullName evidence="2">FxLYD domain-containing protein</fullName>
    </submittedName>
</protein>
<evidence type="ECO:0000313" key="2">
    <source>
        <dbReference type="EMBL" id="MFC6903930.1"/>
    </source>
</evidence>
<evidence type="ECO:0000313" key="3">
    <source>
        <dbReference type="Proteomes" id="UP001596312"/>
    </source>
</evidence>
<name>A0ABD5V3W7_9EURY</name>
<sequence>MDRDEGIGRRRLLATLGSGAAIGVAGCLGSGSSSEPAYESGDVPGEIDGEERTAEETTAAESMAEQTPQADLAPLDALSLVEHGFVFEEGYTGSTVQGTAENDGDERLDSAEARVRVYNDEGEQLGLYLDSVSDLEGGSEWAFEVVLLESPEDIADYDIAAVGLPD</sequence>
<feature type="region of interest" description="Disordered" evidence="1">
    <location>
        <begin position="28"/>
        <end position="68"/>
    </location>
</feature>
<dbReference type="PROSITE" id="PS51318">
    <property type="entry name" value="TAT"/>
    <property type="match status" value="1"/>
</dbReference>
<proteinExistence type="predicted"/>
<dbReference type="RefSeq" id="WP_340602423.1">
    <property type="nucleotide sequence ID" value="NZ_JBBMXV010000001.1"/>
</dbReference>
<organism evidence="2 3">
    <name type="scientific">Halalkalicoccus tibetensis</name>
    <dbReference type="NCBI Taxonomy" id="175632"/>
    <lineage>
        <taxon>Archaea</taxon>
        <taxon>Methanobacteriati</taxon>
        <taxon>Methanobacteriota</taxon>
        <taxon>Stenosarchaea group</taxon>
        <taxon>Halobacteria</taxon>
        <taxon>Halobacteriales</taxon>
        <taxon>Halococcaceae</taxon>
        <taxon>Halalkalicoccus</taxon>
    </lineage>
</organism>
<gene>
    <name evidence="2" type="ORF">ACFQGH_01815</name>
</gene>
<dbReference type="NCBIfam" id="NF038353">
    <property type="entry name" value="FxLYD_dom"/>
    <property type="match status" value="1"/>
</dbReference>